<dbReference type="FunFam" id="3.80.30.20:FF:000001">
    <property type="entry name" value="tRNA-2-methylthio-N(6)-dimethylallyladenosine synthase 2"/>
    <property type="match status" value="1"/>
</dbReference>
<keyword evidence="7" id="KW-0408">Iron</keyword>
<evidence type="ECO:0000256" key="3">
    <source>
        <dbReference type="ARBA" id="ARBA00022490"/>
    </source>
</evidence>
<keyword evidence="6" id="KW-0479">Metal-binding</keyword>
<keyword evidence="4 11" id="KW-0808">Transferase</keyword>
<reference evidence="12" key="1">
    <citation type="submission" date="2016-10" db="EMBL/GenBank/DDBJ databases">
        <authorList>
            <person name="Varghese N."/>
            <person name="Submissions S."/>
        </authorList>
    </citation>
    <scope>NUCLEOTIDE SEQUENCE [LARGE SCALE GENOMIC DNA]</scope>
    <source>
        <strain evidence="12">DSM 3384</strain>
    </source>
</reference>
<organism evidence="11 12">
    <name type="scientific">Desulfobacula phenolica</name>
    <dbReference type="NCBI Taxonomy" id="90732"/>
    <lineage>
        <taxon>Bacteria</taxon>
        <taxon>Pseudomonadati</taxon>
        <taxon>Thermodesulfobacteriota</taxon>
        <taxon>Desulfobacteria</taxon>
        <taxon>Desulfobacterales</taxon>
        <taxon>Desulfobacteraceae</taxon>
        <taxon>Desulfobacula</taxon>
    </lineage>
</organism>
<dbReference type="Proteomes" id="UP000199608">
    <property type="component" value="Unassembled WGS sequence"/>
</dbReference>
<proteinExistence type="predicted"/>
<dbReference type="AlphaFoldDB" id="A0A1H2JV73"/>
<dbReference type="EMBL" id="FNLL01000016">
    <property type="protein sequence ID" value="SDU60327.1"/>
    <property type="molecule type" value="Genomic_DNA"/>
</dbReference>
<keyword evidence="3" id="KW-0963">Cytoplasm</keyword>
<dbReference type="GO" id="GO:0051539">
    <property type="term" value="F:4 iron, 4 sulfur cluster binding"/>
    <property type="evidence" value="ECO:0007669"/>
    <property type="project" value="UniProtKB-KW"/>
</dbReference>
<dbReference type="SFLD" id="SFLDG01061">
    <property type="entry name" value="methylthiotransferase"/>
    <property type="match status" value="1"/>
</dbReference>
<protein>
    <submittedName>
        <fullName evidence="11">Threonylcarbamoyladenosine tRNA methylthiotransferase MtaB</fullName>
    </submittedName>
</protein>
<dbReference type="InterPro" id="IPR023404">
    <property type="entry name" value="rSAM_horseshoe"/>
</dbReference>
<feature type="domain" description="MTTase N-terminal" evidence="9">
    <location>
        <begin position="2"/>
        <end position="117"/>
    </location>
</feature>
<evidence type="ECO:0000256" key="8">
    <source>
        <dbReference type="ARBA" id="ARBA00023014"/>
    </source>
</evidence>
<evidence type="ECO:0000313" key="11">
    <source>
        <dbReference type="EMBL" id="SDU60327.1"/>
    </source>
</evidence>
<dbReference type="GO" id="GO:0035598">
    <property type="term" value="F:tRNA (N(6)-L-threonylcarbamoyladenosine(37)-C(2))-methylthiotransferase activity"/>
    <property type="evidence" value="ECO:0007669"/>
    <property type="project" value="TreeGrafter"/>
</dbReference>
<dbReference type="PANTHER" id="PTHR11918:SF45">
    <property type="entry name" value="THREONYLCARBAMOYLADENOSINE TRNA METHYLTHIOTRANSFERASE"/>
    <property type="match status" value="1"/>
</dbReference>
<dbReference type="InterPro" id="IPR058240">
    <property type="entry name" value="rSAM_sf"/>
</dbReference>
<gene>
    <name evidence="11" type="ORF">SAMN04487931_11624</name>
</gene>
<dbReference type="NCBIfam" id="TIGR01579">
    <property type="entry name" value="MiaB-like-C"/>
    <property type="match status" value="1"/>
</dbReference>
<dbReference type="SUPFAM" id="SSF102114">
    <property type="entry name" value="Radical SAM enzymes"/>
    <property type="match status" value="1"/>
</dbReference>
<name>A0A1H2JV73_9BACT</name>
<dbReference type="SMART" id="SM00729">
    <property type="entry name" value="Elp3"/>
    <property type="match status" value="1"/>
</dbReference>
<evidence type="ECO:0000256" key="4">
    <source>
        <dbReference type="ARBA" id="ARBA00022679"/>
    </source>
</evidence>
<comment type="cofactor">
    <cofactor evidence="1">
        <name>[4Fe-4S] cluster</name>
        <dbReference type="ChEBI" id="CHEBI:49883"/>
    </cofactor>
</comment>
<dbReference type="PROSITE" id="PS51918">
    <property type="entry name" value="RADICAL_SAM"/>
    <property type="match status" value="1"/>
</dbReference>
<dbReference type="CDD" id="cd01335">
    <property type="entry name" value="Radical_SAM"/>
    <property type="match status" value="1"/>
</dbReference>
<dbReference type="Pfam" id="PF00919">
    <property type="entry name" value="UPF0004"/>
    <property type="match status" value="1"/>
</dbReference>
<evidence type="ECO:0000256" key="2">
    <source>
        <dbReference type="ARBA" id="ARBA00022485"/>
    </source>
</evidence>
<dbReference type="SFLD" id="SFLDG01082">
    <property type="entry name" value="B12-binding_domain_containing"/>
    <property type="match status" value="1"/>
</dbReference>
<dbReference type="PANTHER" id="PTHR11918">
    <property type="entry name" value="RADICAL SAM PROTEINS"/>
    <property type="match status" value="1"/>
</dbReference>
<dbReference type="InterPro" id="IPR006467">
    <property type="entry name" value="MiaB-like_bact"/>
</dbReference>
<dbReference type="InterPro" id="IPR038135">
    <property type="entry name" value="Methylthiotransferase_N_sf"/>
</dbReference>
<keyword evidence="2" id="KW-0004">4Fe-4S</keyword>
<dbReference type="PROSITE" id="PS01278">
    <property type="entry name" value="MTTASE_RADICAL"/>
    <property type="match status" value="1"/>
</dbReference>
<accession>A0A1H2JV73</accession>
<dbReference type="SFLD" id="SFLDS00029">
    <property type="entry name" value="Radical_SAM"/>
    <property type="match status" value="1"/>
</dbReference>
<feature type="domain" description="Radical SAM core" evidence="10">
    <location>
        <begin position="143"/>
        <end position="376"/>
    </location>
</feature>
<evidence type="ECO:0000259" key="10">
    <source>
        <dbReference type="PROSITE" id="PS51918"/>
    </source>
</evidence>
<keyword evidence="5" id="KW-0949">S-adenosyl-L-methionine</keyword>
<dbReference type="InterPro" id="IPR005839">
    <property type="entry name" value="Methylthiotransferase"/>
</dbReference>
<evidence type="ECO:0000259" key="9">
    <source>
        <dbReference type="PROSITE" id="PS51449"/>
    </source>
</evidence>
<dbReference type="GO" id="GO:0046872">
    <property type="term" value="F:metal ion binding"/>
    <property type="evidence" value="ECO:0007669"/>
    <property type="project" value="UniProtKB-KW"/>
</dbReference>
<dbReference type="InterPro" id="IPR006638">
    <property type="entry name" value="Elp3/MiaA/NifB-like_rSAM"/>
</dbReference>
<dbReference type="NCBIfam" id="TIGR00089">
    <property type="entry name" value="MiaB/RimO family radical SAM methylthiotransferase"/>
    <property type="match status" value="1"/>
</dbReference>
<evidence type="ECO:0000256" key="5">
    <source>
        <dbReference type="ARBA" id="ARBA00022691"/>
    </source>
</evidence>
<dbReference type="Gene3D" id="3.80.30.20">
    <property type="entry name" value="tm_1862 like domain"/>
    <property type="match status" value="1"/>
</dbReference>
<evidence type="ECO:0000256" key="7">
    <source>
        <dbReference type="ARBA" id="ARBA00023004"/>
    </source>
</evidence>
<keyword evidence="8" id="KW-0411">Iron-sulfur</keyword>
<dbReference type="InterPro" id="IPR020612">
    <property type="entry name" value="Methylthiotransferase_CS"/>
</dbReference>
<evidence type="ECO:0000256" key="6">
    <source>
        <dbReference type="ARBA" id="ARBA00022723"/>
    </source>
</evidence>
<dbReference type="Gene3D" id="3.40.50.12160">
    <property type="entry name" value="Methylthiotransferase, N-terminal domain"/>
    <property type="match status" value="1"/>
</dbReference>
<evidence type="ECO:0000313" key="12">
    <source>
        <dbReference type="Proteomes" id="UP000199608"/>
    </source>
</evidence>
<keyword evidence="12" id="KW-1185">Reference proteome</keyword>
<dbReference type="Pfam" id="PF04055">
    <property type="entry name" value="Radical_SAM"/>
    <property type="match status" value="1"/>
</dbReference>
<dbReference type="InterPro" id="IPR013848">
    <property type="entry name" value="Methylthiotransferase_N"/>
</dbReference>
<dbReference type="InterPro" id="IPR007197">
    <property type="entry name" value="rSAM"/>
</dbReference>
<dbReference type="PROSITE" id="PS51449">
    <property type="entry name" value="MTTASE_N"/>
    <property type="match status" value="1"/>
</dbReference>
<sequence>MKKFYIQTLGCKVNQYESDGIALSLERQGWQKAKKKQAADVFIINTCAVTSKAGMQSRQAIRKIIRENPNATVIVTGCHAQTDPDQIKKIDQMNQTGHIVCHKDKTKIAKHITDICDNSSPLNFKKTDHTKASVFHGFDHAVKGEMTRAYLKIQDGCNAFCTYCIVPHARGASVSMPEKEVFKHLKELNSSGFKEVILTGIHTGMYGIDLEKKSSLVQLLEKINDQRPVHRIRLSSIEPAELNDGIINLAGQGNILCDHFHIPLQSGDDDILKKMRRPYDVGFFKEIIHKIHKTIPNAGIGIDTLIGFPSETQKQFENTYNLLETLPISYLHVFPFSARKGTPAYHFDDKVDAGVIKQRCEAMRKLDKIKRKSFIDANLNRRLEGLVQHKPDLKTGLLKAVTSNYLTVFLNKNHDHNLKGKIIDLVPAQYDKDMNILGKIIE</sequence>
<evidence type="ECO:0000256" key="1">
    <source>
        <dbReference type="ARBA" id="ARBA00001966"/>
    </source>
</evidence>
<dbReference type="RefSeq" id="WP_092237860.1">
    <property type="nucleotide sequence ID" value="NZ_FNLL01000016.1"/>
</dbReference>